<evidence type="ECO:0000256" key="3">
    <source>
        <dbReference type="ARBA" id="ARBA00022729"/>
    </source>
</evidence>
<evidence type="ECO:0000259" key="8">
    <source>
        <dbReference type="Pfam" id="PF05428"/>
    </source>
</evidence>
<dbReference type="PANTHER" id="PTHR10278:SF0">
    <property type="entry name" value="CORTICOTROPIN-RELEASING FACTOR-BINDING PROTEIN"/>
    <property type="match status" value="1"/>
</dbReference>
<dbReference type="EMBL" id="NBAG03002753">
    <property type="protein sequence ID" value="PNI10705.1"/>
    <property type="molecule type" value="Genomic_DNA"/>
</dbReference>
<comment type="caution">
    <text evidence="10">The sequence shown here is derived from an EMBL/GenBank/DDBJ whole genome shotgun (WGS) entry which is preliminary data.</text>
</comment>
<feature type="region of interest" description="Disordered" evidence="6">
    <location>
        <begin position="109"/>
        <end position="128"/>
    </location>
</feature>
<protein>
    <submittedName>
        <fullName evidence="10">CRHBP isoform 2</fullName>
    </submittedName>
</protein>
<proteinExistence type="predicted"/>
<sequence length="353" mass="39381">MSPNFKLQCHFILIFLTALRGESRYLELREAADYDPFLLFSANLKRELAGEQPYRRALRCLDMLSLQGQFTFTADRPQLHCAAFFISEPEEFITIHYDQVSIDCQGRRLPEGEAPTASQPGGRHGRVGKGWGAAPSAGLLSVFDGWILKGEKFPSPRIILLPSAERYIDFCESGLSRRSIRSSQNVAMIFFRVHEPGNGFTLTIKTDPNLFRNLQCHFSDSKWKVYPGSSTPASKLQLLHNLSVVIKISDLTLGHVNGLQLKEILSRLRGNRRLCGAAGGTGLDPSKMTPLADLCYPFHGPAQMKVGCDNTVVRMVSSGKHVNRVTFEYRQLEPYELENPNGNSIGEFCLSGL</sequence>
<evidence type="ECO:0000256" key="1">
    <source>
        <dbReference type="ARBA" id="ARBA00004613"/>
    </source>
</evidence>
<evidence type="ECO:0000256" key="6">
    <source>
        <dbReference type="SAM" id="MobiDB-lite"/>
    </source>
</evidence>
<evidence type="ECO:0000256" key="2">
    <source>
        <dbReference type="ARBA" id="ARBA00022525"/>
    </source>
</evidence>
<keyword evidence="3 7" id="KW-0732">Signal</keyword>
<dbReference type="InterPro" id="IPR008435">
    <property type="entry name" value="CRF-bd"/>
</dbReference>
<evidence type="ECO:0000259" key="9">
    <source>
        <dbReference type="Pfam" id="PF23541"/>
    </source>
</evidence>
<evidence type="ECO:0000256" key="7">
    <source>
        <dbReference type="SAM" id="SignalP"/>
    </source>
</evidence>
<accession>A0A2J8IJK8</accession>
<dbReference type="GO" id="GO:0051424">
    <property type="term" value="F:corticotropin-releasing hormone binding"/>
    <property type="evidence" value="ECO:0007669"/>
    <property type="project" value="InterPro"/>
</dbReference>
<reference evidence="10 11" key="1">
    <citation type="submission" date="2017-12" db="EMBL/GenBank/DDBJ databases">
        <title>High-resolution comparative analysis of great ape genomes.</title>
        <authorList>
            <person name="Pollen A."/>
            <person name="Hastie A."/>
            <person name="Hormozdiari F."/>
            <person name="Dougherty M."/>
            <person name="Liu R."/>
            <person name="Chaisson M."/>
            <person name="Hoppe E."/>
            <person name="Hill C."/>
            <person name="Pang A."/>
            <person name="Hillier L."/>
            <person name="Baker C."/>
            <person name="Armstrong J."/>
            <person name="Shendure J."/>
            <person name="Paten B."/>
            <person name="Wilson R."/>
            <person name="Chao H."/>
            <person name="Schneider V."/>
            <person name="Ventura M."/>
            <person name="Kronenberg Z."/>
            <person name="Murali S."/>
            <person name="Gordon D."/>
            <person name="Cantsilieris S."/>
            <person name="Munson K."/>
            <person name="Nelson B."/>
            <person name="Raja A."/>
            <person name="Underwood J."/>
            <person name="Diekhans M."/>
            <person name="Fiddes I."/>
            <person name="Haussler D."/>
            <person name="Eichler E."/>
        </authorList>
    </citation>
    <scope>NUCLEOTIDE SEQUENCE [LARGE SCALE GENOMIC DNA]</scope>
    <source>
        <strain evidence="10">Yerkes chimp pedigree #C0471</strain>
    </source>
</reference>
<dbReference type="PANTHER" id="PTHR10278">
    <property type="entry name" value="CORTICOTROPIN-RELEASING FACTOR-BINDING PROTEIN"/>
    <property type="match status" value="1"/>
</dbReference>
<feature type="domain" description="Corticotropin-releasing factor binding protein N-terminal" evidence="8">
    <location>
        <begin position="138"/>
        <end position="207"/>
    </location>
</feature>
<dbReference type="GO" id="GO:0005576">
    <property type="term" value="C:extracellular region"/>
    <property type="evidence" value="ECO:0007669"/>
    <property type="project" value="UniProtKB-SubCell"/>
</dbReference>
<dbReference type="Pfam" id="PF05428">
    <property type="entry name" value="CRF-BP_N"/>
    <property type="match status" value="2"/>
</dbReference>
<evidence type="ECO:0000256" key="4">
    <source>
        <dbReference type="ARBA" id="ARBA00023157"/>
    </source>
</evidence>
<evidence type="ECO:0000313" key="11">
    <source>
        <dbReference type="Proteomes" id="UP000236370"/>
    </source>
</evidence>
<feature type="domain" description="Corticotropin-releasing factor binding protein N-terminal" evidence="8">
    <location>
        <begin position="53"/>
        <end position="106"/>
    </location>
</feature>
<gene>
    <name evidence="10" type="ORF">CK820_G0056913</name>
</gene>
<evidence type="ECO:0000313" key="10">
    <source>
        <dbReference type="EMBL" id="PNI10705.1"/>
    </source>
</evidence>
<organism evidence="10 11">
    <name type="scientific">Pan troglodytes</name>
    <name type="common">Chimpanzee</name>
    <dbReference type="NCBI Taxonomy" id="9598"/>
    <lineage>
        <taxon>Eukaryota</taxon>
        <taxon>Metazoa</taxon>
        <taxon>Chordata</taxon>
        <taxon>Craniata</taxon>
        <taxon>Vertebrata</taxon>
        <taxon>Euteleostomi</taxon>
        <taxon>Mammalia</taxon>
        <taxon>Eutheria</taxon>
        <taxon>Euarchontoglires</taxon>
        <taxon>Primates</taxon>
        <taxon>Haplorrhini</taxon>
        <taxon>Catarrhini</taxon>
        <taxon>Hominidae</taxon>
        <taxon>Pan</taxon>
    </lineage>
</organism>
<keyword evidence="5" id="KW-0325">Glycoprotein</keyword>
<feature type="domain" description="Corticotropin-releasing factor binding protein C-terminal" evidence="9">
    <location>
        <begin position="243"/>
        <end position="338"/>
    </location>
</feature>
<comment type="subcellular location">
    <subcellularLocation>
        <location evidence="1">Secreted</location>
    </subcellularLocation>
</comment>
<dbReference type="Pfam" id="PF23541">
    <property type="entry name" value="CRF-BP_C"/>
    <property type="match status" value="1"/>
</dbReference>
<dbReference type="InterPro" id="IPR056177">
    <property type="entry name" value="CRF-BP_N"/>
</dbReference>
<dbReference type="Proteomes" id="UP000236370">
    <property type="component" value="Unassembled WGS sequence"/>
</dbReference>
<dbReference type="InterPro" id="IPR056178">
    <property type="entry name" value="CRF-BP_C"/>
</dbReference>
<feature type="signal peptide" evidence="7">
    <location>
        <begin position="1"/>
        <end position="21"/>
    </location>
</feature>
<evidence type="ECO:0000256" key="5">
    <source>
        <dbReference type="ARBA" id="ARBA00023180"/>
    </source>
</evidence>
<feature type="chain" id="PRO_5014390524" evidence="7">
    <location>
        <begin position="22"/>
        <end position="353"/>
    </location>
</feature>
<name>A0A2J8IJK8_PANTR</name>
<dbReference type="AlphaFoldDB" id="A0A2J8IJK8"/>
<keyword evidence="2" id="KW-0964">Secreted</keyword>
<keyword evidence="4" id="KW-1015">Disulfide bond</keyword>